<evidence type="ECO:0000256" key="5">
    <source>
        <dbReference type="ARBA" id="ARBA00023128"/>
    </source>
</evidence>
<keyword evidence="8" id="KW-1185">Reference proteome</keyword>
<sequence length="248" mass="27306">MAASFSSAPCATMLRTLVKPGAILHTLGLRGFHGTAVQCKNRAARIRVGKGDRPVTYEQGTAPPPHRTPQRVAVPAPHPYLLLNDLHLNSLISGNLKGEEGAADRTLEDVFIRRFMFGTFHNCLANEIVIKRRGNQLIVCALMLQKLLPQKFYFLTGYTESLLSHFYKCPVKLEIQTLQNNDWDLGPAPWPTVPGLLKLPSRGALTSLNSFWYWGAAVQGAWGAGGDSIMKNGCPGLLLSRKARDLFN</sequence>
<organism evidence="7 8">
    <name type="scientific">Merluccius polli</name>
    <name type="common">Benguela hake</name>
    <name type="synonym">Merluccius cadenati</name>
    <dbReference type="NCBI Taxonomy" id="89951"/>
    <lineage>
        <taxon>Eukaryota</taxon>
        <taxon>Metazoa</taxon>
        <taxon>Chordata</taxon>
        <taxon>Craniata</taxon>
        <taxon>Vertebrata</taxon>
        <taxon>Euteleostomi</taxon>
        <taxon>Actinopterygii</taxon>
        <taxon>Neopterygii</taxon>
        <taxon>Teleostei</taxon>
        <taxon>Neoteleostei</taxon>
        <taxon>Acanthomorphata</taxon>
        <taxon>Zeiogadaria</taxon>
        <taxon>Gadariae</taxon>
        <taxon>Gadiformes</taxon>
        <taxon>Gadoidei</taxon>
        <taxon>Merlucciidae</taxon>
        <taxon>Merluccius</taxon>
    </lineage>
</organism>
<reference evidence="7" key="1">
    <citation type="journal article" date="2023" name="Front. Mar. Sci.">
        <title>A new Merluccius polli reference genome to investigate the effects of global change in West African waters.</title>
        <authorList>
            <person name="Mateo J.L."/>
            <person name="Blanco-Fernandez C."/>
            <person name="Garcia-Vazquez E."/>
            <person name="Machado-Schiaffino G."/>
        </authorList>
    </citation>
    <scope>NUCLEOTIDE SEQUENCE</scope>
    <source>
        <strain evidence="7">C29</strain>
        <tissue evidence="7">Fin</tissue>
    </source>
</reference>
<comment type="caution">
    <text evidence="7">The sequence shown here is derived from an EMBL/GenBank/DDBJ whole genome shotgun (WGS) entry which is preliminary data.</text>
</comment>
<dbReference type="PANTHER" id="PTHR21244:SF1">
    <property type="entry name" value="SMALL RIBOSOMAL SUBUNIT PROTEIN US3M"/>
    <property type="match status" value="1"/>
</dbReference>
<dbReference type="PANTHER" id="PTHR21244">
    <property type="entry name" value="MITOCHONDRIAL 28S RIBOSOMAL PROTEIN S24"/>
    <property type="match status" value="1"/>
</dbReference>
<dbReference type="GO" id="GO:1990904">
    <property type="term" value="C:ribonucleoprotein complex"/>
    <property type="evidence" value="ECO:0007669"/>
    <property type="project" value="UniProtKB-KW"/>
</dbReference>
<comment type="similarity">
    <text evidence="2">Belongs to the universal ribosomal protein uS3 family.</text>
</comment>
<proteinExistence type="inferred from homology"/>
<dbReference type="EMBL" id="JAOPHQ010000570">
    <property type="protein sequence ID" value="KAK0154332.1"/>
    <property type="molecule type" value="Genomic_DNA"/>
</dbReference>
<dbReference type="GO" id="GO:0005739">
    <property type="term" value="C:mitochondrion"/>
    <property type="evidence" value="ECO:0007669"/>
    <property type="project" value="UniProtKB-SubCell"/>
</dbReference>
<comment type="subcellular location">
    <subcellularLocation>
        <location evidence="1">Mitochondrion</location>
    </subcellularLocation>
</comment>
<keyword evidence="6" id="KW-0687">Ribonucleoprotein</keyword>
<evidence type="ECO:0000256" key="3">
    <source>
        <dbReference type="ARBA" id="ARBA00022946"/>
    </source>
</evidence>
<name>A0AA47N8F7_MERPO</name>
<gene>
    <name evidence="7" type="primary">mrps24</name>
    <name evidence="7" type="ORF">N1851_003550</name>
</gene>
<keyword evidence="3" id="KW-0809">Transit peptide</keyword>
<dbReference type="Pfam" id="PF14955">
    <property type="entry name" value="MRP-S24"/>
    <property type="match status" value="1"/>
</dbReference>
<evidence type="ECO:0000313" key="8">
    <source>
        <dbReference type="Proteomes" id="UP001174136"/>
    </source>
</evidence>
<keyword evidence="4 7" id="KW-0689">Ribosomal protein</keyword>
<evidence type="ECO:0000256" key="6">
    <source>
        <dbReference type="ARBA" id="ARBA00023274"/>
    </source>
</evidence>
<keyword evidence="5" id="KW-0496">Mitochondrion</keyword>
<dbReference type="Proteomes" id="UP001174136">
    <property type="component" value="Unassembled WGS sequence"/>
</dbReference>
<dbReference type="AlphaFoldDB" id="A0AA47N8F7"/>
<dbReference type="GO" id="GO:0005840">
    <property type="term" value="C:ribosome"/>
    <property type="evidence" value="ECO:0007669"/>
    <property type="project" value="UniProtKB-KW"/>
</dbReference>
<evidence type="ECO:0000313" key="7">
    <source>
        <dbReference type="EMBL" id="KAK0154332.1"/>
    </source>
</evidence>
<protein>
    <submittedName>
        <fullName evidence="7">28S ribosomal protein S24, mitochondrial</fullName>
    </submittedName>
</protein>
<dbReference type="InterPro" id="IPR026146">
    <property type="entry name" value="Ribosomal_uS3m"/>
</dbReference>
<evidence type="ECO:0000256" key="1">
    <source>
        <dbReference type="ARBA" id="ARBA00004173"/>
    </source>
</evidence>
<dbReference type="GO" id="GO:0006412">
    <property type="term" value="P:translation"/>
    <property type="evidence" value="ECO:0007669"/>
    <property type="project" value="TreeGrafter"/>
</dbReference>
<evidence type="ECO:0000256" key="2">
    <source>
        <dbReference type="ARBA" id="ARBA00010761"/>
    </source>
</evidence>
<accession>A0AA47N8F7</accession>
<evidence type="ECO:0000256" key="4">
    <source>
        <dbReference type="ARBA" id="ARBA00022980"/>
    </source>
</evidence>